<dbReference type="OrthoDB" id="7030114at2"/>
<keyword evidence="2" id="KW-1185">Reference proteome</keyword>
<protein>
    <submittedName>
        <fullName evidence="1">DUF3606 domain-containing protein</fullName>
    </submittedName>
</protein>
<reference evidence="1 2" key="1">
    <citation type="submission" date="2017-08" db="EMBL/GenBank/DDBJ databases">
        <title>Complete genome sequence of Mucilaginibacter sp. strain BJC16-A31.</title>
        <authorList>
            <consortium name="Henan University of Science and Technology"/>
            <person name="You X."/>
        </authorList>
    </citation>
    <scope>NUCLEOTIDE SEQUENCE [LARGE SCALE GENOMIC DNA]</scope>
    <source>
        <strain evidence="1 2">BJC16-A31</strain>
    </source>
</reference>
<sequence length="57" mass="6547">MDDKRITGYPDRDLINTSEYYELEYWSNKFGVTPERLKSAIRAVGSSATAVQAYLQK</sequence>
<dbReference type="KEGG" id="muc:MuYL_0889"/>
<dbReference type="Pfam" id="PF12244">
    <property type="entry name" value="DUF3606"/>
    <property type="match status" value="1"/>
</dbReference>
<dbReference type="EMBL" id="CP022743">
    <property type="protein sequence ID" value="ASU32789.1"/>
    <property type="molecule type" value="Genomic_DNA"/>
</dbReference>
<dbReference type="Proteomes" id="UP000215002">
    <property type="component" value="Chromosome"/>
</dbReference>
<dbReference type="InterPro" id="IPR022037">
    <property type="entry name" value="DUF3606"/>
</dbReference>
<proteinExistence type="predicted"/>
<accession>A0A223NSA8</accession>
<evidence type="ECO:0000313" key="2">
    <source>
        <dbReference type="Proteomes" id="UP000215002"/>
    </source>
</evidence>
<dbReference type="AlphaFoldDB" id="A0A223NSA8"/>
<dbReference type="RefSeq" id="WP_094569336.1">
    <property type="nucleotide sequence ID" value="NZ_CP022743.1"/>
</dbReference>
<gene>
    <name evidence="1" type="ORF">MuYL_0889</name>
</gene>
<organism evidence="1 2">
    <name type="scientific">Mucilaginibacter xinganensis</name>
    <dbReference type="NCBI Taxonomy" id="1234841"/>
    <lineage>
        <taxon>Bacteria</taxon>
        <taxon>Pseudomonadati</taxon>
        <taxon>Bacteroidota</taxon>
        <taxon>Sphingobacteriia</taxon>
        <taxon>Sphingobacteriales</taxon>
        <taxon>Sphingobacteriaceae</taxon>
        <taxon>Mucilaginibacter</taxon>
    </lineage>
</organism>
<evidence type="ECO:0000313" key="1">
    <source>
        <dbReference type="EMBL" id="ASU32789.1"/>
    </source>
</evidence>
<name>A0A223NSA8_9SPHI</name>